<name>A0A388T589_9ACTN</name>
<organism evidence="2 3">
    <name type="scientific">Streptomyces spongiicola</name>
    <dbReference type="NCBI Taxonomy" id="1690221"/>
    <lineage>
        <taxon>Bacteria</taxon>
        <taxon>Bacillati</taxon>
        <taxon>Actinomycetota</taxon>
        <taxon>Actinomycetes</taxon>
        <taxon>Kitasatosporales</taxon>
        <taxon>Streptomycetaceae</taxon>
        <taxon>Streptomyces</taxon>
    </lineage>
</organism>
<dbReference type="AlphaFoldDB" id="A0A388T589"/>
<reference evidence="2 3" key="1">
    <citation type="submission" date="2018-07" db="EMBL/GenBank/DDBJ databases">
        <title>Whole Genome Shotgun Sequence of Streptomyces spongiicola strain 531S.</title>
        <authorList>
            <person name="Dohra H."/>
            <person name="Kodani S."/>
        </authorList>
    </citation>
    <scope>NUCLEOTIDE SEQUENCE [LARGE SCALE GENOMIC DNA]</scope>
    <source>
        <strain evidence="2 3">531S</strain>
    </source>
</reference>
<evidence type="ECO:0000313" key="3">
    <source>
        <dbReference type="Proteomes" id="UP000265354"/>
    </source>
</evidence>
<evidence type="ECO:0000313" key="2">
    <source>
        <dbReference type="EMBL" id="GBQ03334.1"/>
    </source>
</evidence>
<comment type="caution">
    <text evidence="2">The sequence shown here is derived from an EMBL/GenBank/DDBJ whole genome shotgun (WGS) entry which is preliminary data.</text>
</comment>
<evidence type="ECO:0000256" key="1">
    <source>
        <dbReference type="SAM" id="MobiDB-lite"/>
    </source>
</evidence>
<protein>
    <submittedName>
        <fullName evidence="2">Uncharacterized protein</fullName>
    </submittedName>
</protein>
<proteinExistence type="predicted"/>
<dbReference type="Proteomes" id="UP000265354">
    <property type="component" value="Unassembled WGS sequence"/>
</dbReference>
<dbReference type="EMBL" id="BGZL01000017">
    <property type="protein sequence ID" value="GBQ03334.1"/>
    <property type="molecule type" value="Genomic_DNA"/>
</dbReference>
<dbReference type="RefSeq" id="WP_309475792.1">
    <property type="nucleotide sequence ID" value="NZ_BGZL01000017.1"/>
</dbReference>
<feature type="region of interest" description="Disordered" evidence="1">
    <location>
        <begin position="51"/>
        <end position="73"/>
    </location>
</feature>
<gene>
    <name evidence="2" type="ORF">SSP531S_48050</name>
</gene>
<accession>A0A388T589</accession>
<sequence>MPTALDHFRLAVPAGSEEALRAHHGGAAGMTETTRPLPLAVRGGCRFRVGDVRPRLRPTPESAPSRKAHRGCR</sequence>